<protein>
    <recommendedName>
        <fullName evidence="6">AP complex mu/sigma subunit domain-containing protein</fullName>
    </recommendedName>
</protein>
<evidence type="ECO:0000313" key="7">
    <source>
        <dbReference type="EMBL" id="THH09886.1"/>
    </source>
</evidence>
<gene>
    <name evidence="7" type="ORF">EW145_g1722</name>
</gene>
<dbReference type="InterPro" id="IPR011012">
    <property type="entry name" value="Longin-like_dom_sf"/>
</dbReference>
<dbReference type="InterPro" id="IPR000804">
    <property type="entry name" value="Clathrin_sm-chain_CS"/>
</dbReference>
<dbReference type="PROSITE" id="PS00989">
    <property type="entry name" value="CLAT_ADAPTOR_S"/>
    <property type="match status" value="1"/>
</dbReference>
<dbReference type="Proteomes" id="UP000308199">
    <property type="component" value="Unassembled WGS sequence"/>
</dbReference>
<dbReference type="SUPFAM" id="SSF64356">
    <property type="entry name" value="SNARE-like"/>
    <property type="match status" value="1"/>
</dbReference>
<dbReference type="GO" id="GO:0016192">
    <property type="term" value="P:vesicle-mediated transport"/>
    <property type="evidence" value="ECO:0007669"/>
    <property type="project" value="InterPro"/>
</dbReference>
<dbReference type="Gene3D" id="3.30.450.60">
    <property type="match status" value="1"/>
</dbReference>
<evidence type="ECO:0000259" key="6">
    <source>
        <dbReference type="Pfam" id="PF01217"/>
    </source>
</evidence>
<dbReference type="AlphaFoldDB" id="A0A4S4LDG7"/>
<dbReference type="Pfam" id="PF01217">
    <property type="entry name" value="Clat_adaptor_s"/>
    <property type="match status" value="1"/>
</dbReference>
<keyword evidence="3" id="KW-0813">Transport</keyword>
<sequence>MISLRHLPLDVCDRVLTALPDYLSLRFAVLASKQLYEAYAVRKRSITCAVAYNEVGPSLSFALALVRTQAVISGVRLEEIVDGLNNSDPESAYWNVDVTSQEALELSRVSVAVRRLEVLFSNRFKDRTASCSTLTDSESHRFRRALYRAWIISVLSNDRHGDSKHSDVDLTFLKFLTENEFVELYEVMSFLDMLVTRHYGIRMTPYHMRPLEVEPDDLLASFDFSYPIDDMSYTLPENPVVSSSYSALCKEKDVVTVFKNKFGSQSILTQPRVEEIQACQHCGNQSDLLFGQNNWHWLPTIWTAHEMTTLLPGKLPYNLGVRASVFARFDKFDNYVAMVSEMFSSQNDSGIECSHGILSNWYKMDTYSRQTAGEYGWNCRTQVHNLAHADKLNKAMIHAVLIFNTSGVPRLTKFYTPLRSASQPLVNKIFSLISSRPASLCNFLDAPELQALLGERIGDEVRVVYRCYATLYFVFVVDASESELGILDLIQVFVESLDRAFENVCELDLVFHFDDVHHILAEVIQGGLVLETNVDDIAEAVRISAQARKQAFQSANPLALGSGSGPRSSALQTPLGWLTTRFTGVGAR</sequence>
<organism evidence="7 8">
    <name type="scientific">Phellinidium pouzarii</name>
    <dbReference type="NCBI Taxonomy" id="167371"/>
    <lineage>
        <taxon>Eukaryota</taxon>
        <taxon>Fungi</taxon>
        <taxon>Dikarya</taxon>
        <taxon>Basidiomycota</taxon>
        <taxon>Agaricomycotina</taxon>
        <taxon>Agaricomycetes</taxon>
        <taxon>Hymenochaetales</taxon>
        <taxon>Hymenochaetaceae</taxon>
        <taxon>Phellinidium</taxon>
    </lineage>
</organism>
<dbReference type="InterPro" id="IPR022775">
    <property type="entry name" value="AP_mu_sigma_su"/>
</dbReference>
<evidence type="ECO:0000256" key="4">
    <source>
        <dbReference type="ARBA" id="ARBA00022927"/>
    </source>
</evidence>
<dbReference type="GO" id="GO:0012505">
    <property type="term" value="C:endomembrane system"/>
    <property type="evidence" value="ECO:0007669"/>
    <property type="project" value="UniProtKB-SubCell"/>
</dbReference>
<evidence type="ECO:0000256" key="1">
    <source>
        <dbReference type="ARBA" id="ARBA00004308"/>
    </source>
</evidence>
<dbReference type="GO" id="GO:0030117">
    <property type="term" value="C:membrane coat"/>
    <property type="evidence" value="ECO:0007669"/>
    <property type="project" value="InterPro"/>
</dbReference>
<dbReference type="PANTHER" id="PTHR11753">
    <property type="entry name" value="ADAPTOR COMPLEXES SMALL SUBUNIT FAMILY"/>
    <property type="match status" value="1"/>
</dbReference>
<evidence type="ECO:0000256" key="2">
    <source>
        <dbReference type="ARBA" id="ARBA00006972"/>
    </source>
</evidence>
<name>A0A4S4LDG7_9AGAM</name>
<keyword evidence="4" id="KW-0653">Protein transport</keyword>
<evidence type="ECO:0000313" key="8">
    <source>
        <dbReference type="Proteomes" id="UP000308199"/>
    </source>
</evidence>
<dbReference type="OrthoDB" id="10261046at2759"/>
<dbReference type="EMBL" id="SGPK01000050">
    <property type="protein sequence ID" value="THH09886.1"/>
    <property type="molecule type" value="Genomic_DNA"/>
</dbReference>
<reference evidence="7 8" key="1">
    <citation type="submission" date="2019-02" db="EMBL/GenBank/DDBJ databases">
        <title>Genome sequencing of the rare red list fungi Phellinidium pouzarii.</title>
        <authorList>
            <person name="Buettner E."/>
            <person name="Kellner H."/>
        </authorList>
    </citation>
    <scope>NUCLEOTIDE SEQUENCE [LARGE SCALE GENOMIC DNA]</scope>
    <source>
        <strain evidence="7 8">DSM 108285</strain>
    </source>
</reference>
<keyword evidence="8" id="KW-1185">Reference proteome</keyword>
<dbReference type="InterPro" id="IPR016635">
    <property type="entry name" value="AP_complex_ssu"/>
</dbReference>
<evidence type="ECO:0000256" key="3">
    <source>
        <dbReference type="ARBA" id="ARBA00022448"/>
    </source>
</evidence>
<comment type="subcellular location">
    <subcellularLocation>
        <location evidence="1">Endomembrane system</location>
    </subcellularLocation>
</comment>
<comment type="similarity">
    <text evidence="2">Belongs to the adaptor complexes small subunit family.</text>
</comment>
<evidence type="ECO:0000256" key="5">
    <source>
        <dbReference type="ARBA" id="ARBA00023136"/>
    </source>
</evidence>
<accession>A0A4S4LDG7</accession>
<dbReference type="FunFam" id="3.30.450.60:FF:000001">
    <property type="entry name" value="AP complex subunit sigma"/>
    <property type="match status" value="1"/>
</dbReference>
<comment type="caution">
    <text evidence="7">The sequence shown here is derived from an EMBL/GenBank/DDBJ whole genome shotgun (WGS) entry which is preliminary data.</text>
</comment>
<keyword evidence="5" id="KW-0472">Membrane</keyword>
<proteinExistence type="inferred from homology"/>
<dbReference type="GO" id="GO:0006886">
    <property type="term" value="P:intracellular protein transport"/>
    <property type="evidence" value="ECO:0007669"/>
    <property type="project" value="InterPro"/>
</dbReference>
<feature type="domain" description="AP complex mu/sigma subunit" evidence="6">
    <location>
        <begin position="396"/>
        <end position="544"/>
    </location>
</feature>